<dbReference type="EMBL" id="JACVVK020000184">
    <property type="protein sequence ID" value="KAK7486078.1"/>
    <property type="molecule type" value="Genomic_DNA"/>
</dbReference>
<dbReference type="InterPro" id="IPR020097">
    <property type="entry name" value="PsdUridine_synth_TruA_a/b_dom"/>
</dbReference>
<evidence type="ECO:0000259" key="5">
    <source>
        <dbReference type="Pfam" id="PF01416"/>
    </source>
</evidence>
<evidence type="ECO:0000256" key="2">
    <source>
        <dbReference type="ARBA" id="ARBA00022694"/>
    </source>
</evidence>
<gene>
    <name evidence="6" type="ORF">BaRGS_00022687</name>
</gene>
<comment type="catalytic activity">
    <reaction evidence="4">
        <text>uridine(38/39/40) in tRNA = pseudouridine(38/39/40) in tRNA</text>
        <dbReference type="Rhea" id="RHEA:22376"/>
        <dbReference type="Rhea" id="RHEA-COMP:10085"/>
        <dbReference type="Rhea" id="RHEA-COMP:10087"/>
        <dbReference type="ChEBI" id="CHEBI:65314"/>
        <dbReference type="ChEBI" id="CHEBI:65315"/>
        <dbReference type="EC" id="5.4.99.12"/>
    </reaction>
</comment>
<name>A0ABD0KGA4_9CAEN</name>
<organism evidence="6 7">
    <name type="scientific">Batillaria attramentaria</name>
    <dbReference type="NCBI Taxonomy" id="370345"/>
    <lineage>
        <taxon>Eukaryota</taxon>
        <taxon>Metazoa</taxon>
        <taxon>Spiralia</taxon>
        <taxon>Lophotrochozoa</taxon>
        <taxon>Mollusca</taxon>
        <taxon>Gastropoda</taxon>
        <taxon>Caenogastropoda</taxon>
        <taxon>Sorbeoconcha</taxon>
        <taxon>Cerithioidea</taxon>
        <taxon>Batillariidae</taxon>
        <taxon>Batillaria</taxon>
    </lineage>
</organism>
<dbReference type="Pfam" id="PF01416">
    <property type="entry name" value="PseudoU_synth_1"/>
    <property type="match status" value="1"/>
</dbReference>
<dbReference type="InterPro" id="IPR001406">
    <property type="entry name" value="PsdUridine_synth_TruA"/>
</dbReference>
<dbReference type="InterPro" id="IPR020095">
    <property type="entry name" value="PsdUridine_synth_TruA_C"/>
</dbReference>
<dbReference type="AlphaFoldDB" id="A0ABD0KGA4"/>
<accession>A0ABD0KGA4</accession>
<dbReference type="Gene3D" id="3.30.70.660">
    <property type="entry name" value="Pseudouridine synthase I, catalytic domain, C-terminal subdomain"/>
    <property type="match status" value="1"/>
</dbReference>
<dbReference type="Gene3D" id="3.30.70.580">
    <property type="entry name" value="Pseudouridine synthase I, catalytic domain, N-terminal subdomain"/>
    <property type="match status" value="1"/>
</dbReference>
<feature type="domain" description="Pseudouridine synthase I TruA alpha/beta" evidence="5">
    <location>
        <begin position="120"/>
        <end position="239"/>
    </location>
</feature>
<dbReference type="Proteomes" id="UP001519460">
    <property type="component" value="Unassembled WGS sequence"/>
</dbReference>
<dbReference type="EC" id="5.4.99.12" evidence="4"/>
<dbReference type="PANTHER" id="PTHR11142:SF0">
    <property type="entry name" value="TRNA PSEUDOURIDINE SYNTHASE-LIKE 1"/>
    <property type="match status" value="1"/>
</dbReference>
<keyword evidence="7" id="KW-1185">Reference proteome</keyword>
<proteinExistence type="inferred from homology"/>
<comment type="similarity">
    <text evidence="1 4">Belongs to the tRNA pseudouridine synthase TruA family.</text>
</comment>
<protein>
    <recommendedName>
        <fullName evidence="4">tRNA pseudouridine synthase</fullName>
        <ecNumber evidence="4">5.4.99.12</ecNumber>
    </recommendedName>
</protein>
<evidence type="ECO:0000256" key="1">
    <source>
        <dbReference type="ARBA" id="ARBA00009375"/>
    </source>
</evidence>
<dbReference type="InterPro" id="IPR020094">
    <property type="entry name" value="TruA/RsuA/RluB/E/F_N"/>
</dbReference>
<reference evidence="6 7" key="1">
    <citation type="journal article" date="2023" name="Sci. Data">
        <title>Genome assembly of the Korean intertidal mud-creeper Batillaria attramentaria.</title>
        <authorList>
            <person name="Patra A.K."/>
            <person name="Ho P.T."/>
            <person name="Jun S."/>
            <person name="Lee S.J."/>
            <person name="Kim Y."/>
            <person name="Won Y.J."/>
        </authorList>
    </citation>
    <scope>NUCLEOTIDE SEQUENCE [LARGE SCALE GENOMIC DNA]</scope>
    <source>
        <strain evidence="6">Wonlab-2016</strain>
    </source>
</reference>
<dbReference type="SUPFAM" id="SSF55120">
    <property type="entry name" value="Pseudouridine synthase"/>
    <property type="match status" value="1"/>
</dbReference>
<dbReference type="InterPro" id="IPR020103">
    <property type="entry name" value="PsdUridine_synth_cat_dom_sf"/>
</dbReference>
<evidence type="ECO:0000313" key="6">
    <source>
        <dbReference type="EMBL" id="KAK7486078.1"/>
    </source>
</evidence>
<keyword evidence="2 4" id="KW-0819">tRNA processing</keyword>
<dbReference type="GO" id="GO:0160147">
    <property type="term" value="F:tRNA pseudouridine(38-40) synthase activity"/>
    <property type="evidence" value="ECO:0007669"/>
    <property type="project" value="UniProtKB-EC"/>
</dbReference>
<sequence length="310" mass="35697">MGRFLIYFSYIGTHYRGMQIQRIGGEVRTDFKTVQGVLERCLQKLGPVNEVKIKTSSRTDSSVHAVCNTVHVDLVHRILNVLQVSDDFDSRRWAEKREYIYRLAVVKDIQPFDVDLFLKAMEQLSGQHNFLSFTTTQVYRSGREYDIEKNLPIRIRRSGPLIQTERTSDILDFWDVHFTCQSFLYKQIRRMMGAAVAVAQGHMTLEKLQDLLDNPSVKNPGVIRALRGTGLHLTDVHYPRDVLEFEPKESPAYLRVLPRTAKACLRKPQLPLVLLVWDQTSSLLHLTPAVVMERVGTKQGFPINQHPLQK</sequence>
<evidence type="ECO:0000256" key="4">
    <source>
        <dbReference type="RuleBase" id="RU003792"/>
    </source>
</evidence>
<keyword evidence="3 4" id="KW-0413">Isomerase</keyword>
<evidence type="ECO:0000313" key="7">
    <source>
        <dbReference type="Proteomes" id="UP001519460"/>
    </source>
</evidence>
<evidence type="ECO:0000256" key="3">
    <source>
        <dbReference type="ARBA" id="ARBA00023235"/>
    </source>
</evidence>
<dbReference type="PANTHER" id="PTHR11142">
    <property type="entry name" value="PSEUDOURIDYLATE SYNTHASE"/>
    <property type="match status" value="1"/>
</dbReference>
<comment type="caution">
    <text evidence="6">The sequence shown here is derived from an EMBL/GenBank/DDBJ whole genome shotgun (WGS) entry which is preliminary data.</text>
</comment>
<dbReference type="GO" id="GO:0008033">
    <property type="term" value="P:tRNA processing"/>
    <property type="evidence" value="ECO:0007669"/>
    <property type="project" value="UniProtKB-KW"/>
</dbReference>